<dbReference type="Proteomes" id="UP000622604">
    <property type="component" value="Unassembled WGS sequence"/>
</dbReference>
<dbReference type="CDD" id="cd00093">
    <property type="entry name" value="HTH_XRE"/>
    <property type="match status" value="1"/>
</dbReference>
<dbReference type="Pfam" id="PF01381">
    <property type="entry name" value="HTH_3"/>
    <property type="match status" value="1"/>
</dbReference>
<protein>
    <recommendedName>
        <fullName evidence="1">HTH cro/C1-type domain-containing protein</fullName>
    </recommendedName>
</protein>
<name>A0A8H9ICZ8_9ALTE</name>
<sequence>MNVVRNNINLTKLDTNWEIHILHAMKKRLHIKNTTKAMEAAGLTQTAVAEQLSVSKEAVSQWLLEKTFPRPNKLLQFAKLLKLSFSELVINDEPNVPIIAFRKKGNAKTKDHHVEKAQQTGRFLRHLVPYLPFDTLEMPPVLKSPTRDYEYLRKVTSKVRKDINLDEVETVDFEHLIRKFSELQAVVVPVLWGTKQRHENAIHIYLPDSQTTWVYLNLDTNIHDFKFWMAHELGHCLSPSLSGDEAEDFADDFAGDLLFPSALAEEAYKEINSQRTSATKINKVIELADKHTISPYTVIGQTNKFAAFSGLPEIALSKTFFGAITNFNKRFYNLSTALLGDIKDLDARDYINKTEKAFETPFFELLRKYLKEQSKGAGYVQAVTDMPLLDARSLHSELI</sequence>
<organism evidence="2 3">
    <name type="scientific">Paraglaciecola chathamensis</name>
    <dbReference type="NCBI Taxonomy" id="368405"/>
    <lineage>
        <taxon>Bacteria</taxon>
        <taxon>Pseudomonadati</taxon>
        <taxon>Pseudomonadota</taxon>
        <taxon>Gammaproteobacteria</taxon>
        <taxon>Alteromonadales</taxon>
        <taxon>Alteromonadaceae</taxon>
        <taxon>Paraglaciecola</taxon>
    </lineage>
</organism>
<dbReference type="GO" id="GO:0003677">
    <property type="term" value="F:DNA binding"/>
    <property type="evidence" value="ECO:0007669"/>
    <property type="project" value="InterPro"/>
</dbReference>
<dbReference type="Gene3D" id="1.10.260.40">
    <property type="entry name" value="lambda repressor-like DNA-binding domains"/>
    <property type="match status" value="1"/>
</dbReference>
<accession>A0A8H9ICZ8</accession>
<gene>
    <name evidence="2" type="ORF">GCM10011274_39820</name>
</gene>
<dbReference type="InterPro" id="IPR001387">
    <property type="entry name" value="Cro/C1-type_HTH"/>
</dbReference>
<dbReference type="PANTHER" id="PTHR43236:SF2">
    <property type="entry name" value="BLL0069 PROTEIN"/>
    <property type="match status" value="1"/>
</dbReference>
<reference evidence="2" key="2">
    <citation type="submission" date="2020-09" db="EMBL/GenBank/DDBJ databases">
        <authorList>
            <person name="Sun Q."/>
            <person name="Kim S."/>
        </authorList>
    </citation>
    <scope>NUCLEOTIDE SEQUENCE</scope>
    <source>
        <strain evidence="2">KCTC 32337</strain>
    </source>
</reference>
<comment type="caution">
    <text evidence="2">The sequence shown here is derived from an EMBL/GenBank/DDBJ whole genome shotgun (WGS) entry which is preliminary data.</text>
</comment>
<dbReference type="InterPro" id="IPR010982">
    <property type="entry name" value="Lambda_DNA-bd_dom_sf"/>
</dbReference>
<dbReference type="PANTHER" id="PTHR43236">
    <property type="entry name" value="ANTITOXIN HIGA1"/>
    <property type="match status" value="1"/>
</dbReference>
<evidence type="ECO:0000313" key="3">
    <source>
        <dbReference type="Proteomes" id="UP000622604"/>
    </source>
</evidence>
<dbReference type="PROSITE" id="PS50943">
    <property type="entry name" value="HTH_CROC1"/>
    <property type="match status" value="1"/>
</dbReference>
<evidence type="ECO:0000313" key="2">
    <source>
        <dbReference type="EMBL" id="GGZ77743.1"/>
    </source>
</evidence>
<reference evidence="2" key="1">
    <citation type="journal article" date="2014" name="Int. J. Syst. Evol. Microbiol.">
        <title>Complete genome sequence of Corynebacterium casei LMG S-19264T (=DSM 44701T), isolated from a smear-ripened cheese.</title>
        <authorList>
            <consortium name="US DOE Joint Genome Institute (JGI-PGF)"/>
            <person name="Walter F."/>
            <person name="Albersmeier A."/>
            <person name="Kalinowski J."/>
            <person name="Ruckert C."/>
        </authorList>
    </citation>
    <scope>NUCLEOTIDE SEQUENCE</scope>
    <source>
        <strain evidence="2">KCTC 32337</strain>
    </source>
</reference>
<dbReference type="AlphaFoldDB" id="A0A8H9ICZ8"/>
<dbReference type="InterPro" id="IPR052345">
    <property type="entry name" value="Rad_response_metalloprotease"/>
</dbReference>
<feature type="domain" description="HTH cro/C1-type" evidence="1">
    <location>
        <begin position="36"/>
        <end position="88"/>
    </location>
</feature>
<proteinExistence type="predicted"/>
<dbReference type="EMBL" id="BMZC01000014">
    <property type="protein sequence ID" value="GGZ77743.1"/>
    <property type="molecule type" value="Genomic_DNA"/>
</dbReference>
<evidence type="ECO:0000259" key="1">
    <source>
        <dbReference type="PROSITE" id="PS50943"/>
    </source>
</evidence>
<dbReference type="SUPFAM" id="SSF47413">
    <property type="entry name" value="lambda repressor-like DNA-binding domains"/>
    <property type="match status" value="1"/>
</dbReference>
<dbReference type="SMART" id="SM00530">
    <property type="entry name" value="HTH_XRE"/>
    <property type="match status" value="1"/>
</dbReference>